<dbReference type="InterPro" id="IPR002109">
    <property type="entry name" value="Glutaredoxin"/>
</dbReference>
<dbReference type="Gene3D" id="3.40.30.10">
    <property type="entry name" value="Glutaredoxin"/>
    <property type="match status" value="1"/>
</dbReference>
<dbReference type="GO" id="GO:0005789">
    <property type="term" value="C:endoplasmic reticulum membrane"/>
    <property type="evidence" value="ECO:0007669"/>
    <property type="project" value="InterPro"/>
</dbReference>
<dbReference type="InterPro" id="IPR009703">
    <property type="entry name" value="Selenoprotein_S"/>
</dbReference>
<dbReference type="GO" id="GO:0015038">
    <property type="term" value="F:glutathione disulfide oxidoreductase activity"/>
    <property type="evidence" value="ECO:0007669"/>
    <property type="project" value="TreeGrafter"/>
</dbReference>
<reference evidence="4 5" key="2">
    <citation type="submission" date="2018-11" db="EMBL/GenBank/DDBJ databases">
        <authorList>
            <consortium name="Pathogen Informatics"/>
        </authorList>
    </citation>
    <scope>NUCLEOTIDE SEQUENCE [LARGE SCALE GENOMIC DNA]</scope>
</reference>
<evidence type="ECO:0000313" key="5">
    <source>
        <dbReference type="Proteomes" id="UP000050794"/>
    </source>
</evidence>
<dbReference type="PRINTS" id="PR00160">
    <property type="entry name" value="GLUTAREDOXIN"/>
</dbReference>
<keyword evidence="2" id="KW-1133">Transmembrane helix</keyword>
<evidence type="ECO:0000256" key="1">
    <source>
        <dbReference type="SAM" id="MobiDB-lite"/>
    </source>
</evidence>
<dbReference type="InterPro" id="IPR014025">
    <property type="entry name" value="Glutaredoxin_subgr"/>
</dbReference>
<dbReference type="GO" id="GO:0034599">
    <property type="term" value="P:cellular response to oxidative stress"/>
    <property type="evidence" value="ECO:0007669"/>
    <property type="project" value="TreeGrafter"/>
</dbReference>
<feature type="transmembrane region" description="Helical" evidence="2">
    <location>
        <begin position="36"/>
        <end position="52"/>
    </location>
</feature>
<accession>A0A183V9H1</accession>
<evidence type="ECO:0000256" key="2">
    <source>
        <dbReference type="SAM" id="Phobius"/>
    </source>
</evidence>
<dbReference type="GO" id="GO:0006886">
    <property type="term" value="P:intracellular protein transport"/>
    <property type="evidence" value="ECO:0007669"/>
    <property type="project" value="InterPro"/>
</dbReference>
<dbReference type="PANTHER" id="PTHR45694">
    <property type="entry name" value="GLUTAREDOXIN 2"/>
    <property type="match status" value="1"/>
</dbReference>
<dbReference type="Proteomes" id="UP000050794">
    <property type="component" value="Unassembled WGS sequence"/>
</dbReference>
<evidence type="ECO:0000313" key="4">
    <source>
        <dbReference type="EMBL" id="VDM48712.1"/>
    </source>
</evidence>
<protein>
    <submittedName>
        <fullName evidence="6">Glutaredoxin domain-containing protein</fullName>
    </submittedName>
</protein>
<feature type="compositionally biased region" description="Polar residues" evidence="1">
    <location>
        <begin position="136"/>
        <end position="145"/>
    </location>
</feature>
<dbReference type="Pfam" id="PF06936">
    <property type="entry name" value="Selenoprotein_S"/>
    <property type="match status" value="1"/>
</dbReference>
<dbReference type="PANTHER" id="PTHR45694:SF5">
    <property type="entry name" value="GLUTAREDOXIN 2"/>
    <property type="match status" value="1"/>
</dbReference>
<name>A0A183V9H1_TOXCA</name>
<dbReference type="WBParaSite" id="TCNE_0001739201-mRNA-1">
    <property type="protein sequence ID" value="TCNE_0001739201-mRNA-1"/>
    <property type="gene ID" value="TCNE_0001739201"/>
</dbReference>
<dbReference type="InterPro" id="IPR036249">
    <property type="entry name" value="Thioredoxin-like_sf"/>
</dbReference>
<dbReference type="CDD" id="cd03419">
    <property type="entry name" value="GRX_GRXh_1_2_like"/>
    <property type="match status" value="1"/>
</dbReference>
<evidence type="ECO:0000259" key="3">
    <source>
        <dbReference type="Pfam" id="PF00462"/>
    </source>
</evidence>
<sequence>MADFGEDEEIDAEAELKPRVAYPSLRSKCFKGILELYGWYIVLTTLLIFFLYKKYIAPILESIAAKKELEERKKYDDNVQAAYEQRIRAARERIQAQYEADAARELERQKRKAEEALQRAIREHGREGETAAQARMTPSNSRSVTSAKGFDAMTFVMNKINSTPVVVFSKSWCPSCRKAKQALSTFRISTEFYEIVELDKMENSGRIEDALLSISGRRTVPHVFIGGRCIGGADETLNALRDGRLKRMLDDTGVTS</sequence>
<dbReference type="AlphaFoldDB" id="A0A183V9H1"/>
<dbReference type="Pfam" id="PF00462">
    <property type="entry name" value="Glutaredoxin"/>
    <property type="match status" value="1"/>
</dbReference>
<evidence type="ECO:0000313" key="6">
    <source>
        <dbReference type="WBParaSite" id="TCNE_0001739201-mRNA-1"/>
    </source>
</evidence>
<reference evidence="6" key="1">
    <citation type="submission" date="2016-06" db="UniProtKB">
        <authorList>
            <consortium name="WormBaseParasite"/>
        </authorList>
    </citation>
    <scope>IDENTIFICATION</scope>
</reference>
<proteinExistence type="predicted"/>
<keyword evidence="2" id="KW-0472">Membrane</keyword>
<keyword evidence="2" id="KW-0812">Transmembrane</keyword>
<feature type="region of interest" description="Disordered" evidence="1">
    <location>
        <begin position="121"/>
        <end position="145"/>
    </location>
</feature>
<feature type="domain" description="Glutaredoxin" evidence="3">
    <location>
        <begin position="165"/>
        <end position="230"/>
    </location>
</feature>
<gene>
    <name evidence="4" type="ORF">TCNE_LOCUS17391</name>
</gene>
<organism evidence="5 6">
    <name type="scientific">Toxocara canis</name>
    <name type="common">Canine roundworm</name>
    <dbReference type="NCBI Taxonomy" id="6265"/>
    <lineage>
        <taxon>Eukaryota</taxon>
        <taxon>Metazoa</taxon>
        <taxon>Ecdysozoa</taxon>
        <taxon>Nematoda</taxon>
        <taxon>Chromadorea</taxon>
        <taxon>Rhabditida</taxon>
        <taxon>Spirurina</taxon>
        <taxon>Ascaridomorpha</taxon>
        <taxon>Ascaridoidea</taxon>
        <taxon>Toxocaridae</taxon>
        <taxon>Toxocara</taxon>
    </lineage>
</organism>
<dbReference type="PROSITE" id="PS51354">
    <property type="entry name" value="GLUTAREDOXIN_2"/>
    <property type="match status" value="1"/>
</dbReference>
<keyword evidence="5" id="KW-1185">Reference proteome</keyword>
<dbReference type="SUPFAM" id="SSF52833">
    <property type="entry name" value="Thioredoxin-like"/>
    <property type="match status" value="1"/>
</dbReference>
<dbReference type="EMBL" id="UYWY01024395">
    <property type="protein sequence ID" value="VDM48712.1"/>
    <property type="molecule type" value="Genomic_DNA"/>
</dbReference>